<proteinExistence type="predicted"/>
<evidence type="ECO:0000313" key="2">
    <source>
        <dbReference type="Proteomes" id="UP000259354"/>
    </source>
</evidence>
<sequence length="96" mass="10913">MASLEAELFLLGHWKNFEDIEDTLTLDELQKILEAAREKDRNKQRFAAALQGVDLDKDKKEDTSFEEVKRRAQSKISGVSEEELGFADIGITVVED</sequence>
<dbReference type="EMBL" id="MH536811">
    <property type="protein sequence ID" value="AXG66156.1"/>
    <property type="molecule type" value="Genomic_DNA"/>
</dbReference>
<protein>
    <recommendedName>
        <fullName evidence="3">Tail assembly chaperone</fullName>
    </recommendedName>
</protein>
<keyword evidence="2" id="KW-1185">Reference proteome</keyword>
<gene>
    <name evidence="1" type="primary">35</name>
    <name evidence="1" type="ORF">SEA_ANNADREAMY_35</name>
</gene>
<organism evidence="1 2">
    <name type="scientific">Streptomyces phage Annadreamy</name>
    <dbReference type="NCBI Taxonomy" id="2250335"/>
    <lineage>
        <taxon>Viruses</taxon>
        <taxon>Duplodnaviria</taxon>
        <taxon>Heunggongvirae</taxon>
        <taxon>Uroviricota</taxon>
        <taxon>Caudoviricetes</taxon>
        <taxon>Stanwilliamsviridae</taxon>
        <taxon>Loccivirinae</taxon>
        <taxon>Annadreamyvirus</taxon>
        <taxon>Annadreamyvirus annadreamy</taxon>
    </lineage>
</organism>
<dbReference type="GeneID" id="55609178"/>
<evidence type="ECO:0000313" key="1">
    <source>
        <dbReference type="EMBL" id="AXG66156.1"/>
    </source>
</evidence>
<name>A0A345GT84_9CAUD</name>
<evidence type="ECO:0008006" key="3">
    <source>
        <dbReference type="Google" id="ProtNLM"/>
    </source>
</evidence>
<reference evidence="1 2" key="1">
    <citation type="submission" date="2018-06" db="EMBL/GenBank/DDBJ databases">
        <authorList>
            <person name="Moussa A."/>
            <person name="Couoh J.M."/>
            <person name="Harbem L."/>
            <person name="Okocha J.C."/>
            <person name="Taylor D."/>
            <person name="Teutsch A.B."/>
            <person name="Smith B.R."/>
            <person name="Suri N."/>
            <person name="Layton S.R."/>
            <person name="Kim T."/>
            <person name="Hughes L.E."/>
            <person name="Garlena R.A."/>
            <person name="Russell D.A."/>
            <person name="Pope W.H."/>
            <person name="Jacobs-Sera D."/>
            <person name="Hatfull G.F."/>
        </authorList>
    </citation>
    <scope>NUCLEOTIDE SEQUENCE [LARGE SCALE GENOMIC DNA]</scope>
</reference>
<dbReference type="KEGG" id="vg:55609178"/>
<accession>A0A345GT84</accession>
<dbReference type="Proteomes" id="UP000259354">
    <property type="component" value="Segment"/>
</dbReference>
<dbReference type="RefSeq" id="YP_009839001.1">
    <property type="nucleotide sequence ID" value="NC_048719.1"/>
</dbReference>